<keyword evidence="6" id="KW-0812">Transmembrane</keyword>
<dbReference type="SMART" id="SM00042">
    <property type="entry name" value="CUB"/>
    <property type="match status" value="1"/>
</dbReference>
<gene>
    <name evidence="8" type="ORF">FSP39_017746</name>
</gene>
<feature type="region of interest" description="Disordered" evidence="5">
    <location>
        <begin position="295"/>
        <end position="347"/>
    </location>
</feature>
<evidence type="ECO:0000256" key="5">
    <source>
        <dbReference type="SAM" id="MobiDB-lite"/>
    </source>
</evidence>
<dbReference type="Pfam" id="PF00431">
    <property type="entry name" value="CUB"/>
    <property type="match status" value="1"/>
</dbReference>
<dbReference type="PANTHER" id="PTHR24251:SF28">
    <property type="entry name" value="NEUROPILIN AND TOLLOID-LIKE, ISOFORM B"/>
    <property type="match status" value="1"/>
</dbReference>
<dbReference type="PROSITE" id="PS01180">
    <property type="entry name" value="CUB"/>
    <property type="match status" value="1"/>
</dbReference>
<keyword evidence="4" id="KW-0175">Coiled coil</keyword>
<evidence type="ECO:0000259" key="7">
    <source>
        <dbReference type="PROSITE" id="PS01180"/>
    </source>
</evidence>
<sequence length="485" mass="54521">SPKAYTYSVLQSVADKIPPQCVNFSYGHMEFFSPMFPQKYPNNVDCVHTIEAQPGFEIHLDFREKFDIEEAESGDCKFDFLEVREGPFAYSLPSNKYCGNKFPPLLVSSTRFMWLRFKSDDNEQKGGFKGVYSYIKKKDNGEYNAEKERMFVCRHVINNPSGTLTSSTMSTLVTGNVDCTWEIQGPPKSKVVVHPVSLLATVVAFNLSLKCNGEKNCPSGSDEEDCPGMNDDTDSAPVPMYIIIGGAVGGVVLTAILLTAIIVACNASKNKRNRRQKEKELAIEQEKMKDKNIEMTSTTSTLSSKKGACPPGYYSLPRPQGGRSGSVKDSIHRNSLTNSLQSPSEGEYGDQSVMIRERHDIPPQTEIDGTYGWGGYGWKQSPTDPRSPSSLSENLAKLAKYNMPQKTFQYTGNPDTKLYYPEHKYDMNPEQRIMLNKDFKMKYGSPTEKESPSHDEQNLKKQFKLKSQHPDITRDLEVKNLRTCI</sequence>
<dbReference type="Gene3D" id="2.60.120.290">
    <property type="entry name" value="Spermadhesin, CUB domain"/>
    <property type="match status" value="2"/>
</dbReference>
<evidence type="ECO:0000256" key="6">
    <source>
        <dbReference type="SAM" id="Phobius"/>
    </source>
</evidence>
<dbReference type="EMBL" id="VSWD01000012">
    <property type="protein sequence ID" value="KAK3086388.1"/>
    <property type="molecule type" value="Genomic_DNA"/>
</dbReference>
<feature type="compositionally biased region" description="Polar residues" evidence="5">
    <location>
        <begin position="333"/>
        <end position="344"/>
    </location>
</feature>
<organism evidence="8 9">
    <name type="scientific">Pinctada imbricata</name>
    <name type="common">Atlantic pearl-oyster</name>
    <name type="synonym">Pinctada martensii</name>
    <dbReference type="NCBI Taxonomy" id="66713"/>
    <lineage>
        <taxon>Eukaryota</taxon>
        <taxon>Metazoa</taxon>
        <taxon>Spiralia</taxon>
        <taxon>Lophotrochozoa</taxon>
        <taxon>Mollusca</taxon>
        <taxon>Bivalvia</taxon>
        <taxon>Autobranchia</taxon>
        <taxon>Pteriomorphia</taxon>
        <taxon>Pterioida</taxon>
        <taxon>Pterioidea</taxon>
        <taxon>Pteriidae</taxon>
        <taxon>Pinctada</taxon>
    </lineage>
</organism>
<feature type="non-terminal residue" evidence="8">
    <location>
        <position position="1"/>
    </location>
</feature>
<feature type="transmembrane region" description="Helical" evidence="6">
    <location>
        <begin position="240"/>
        <end position="267"/>
    </location>
</feature>
<dbReference type="CDD" id="cd00041">
    <property type="entry name" value="CUB"/>
    <property type="match status" value="1"/>
</dbReference>
<dbReference type="Proteomes" id="UP001186944">
    <property type="component" value="Unassembled WGS sequence"/>
</dbReference>
<evidence type="ECO:0000256" key="2">
    <source>
        <dbReference type="ARBA" id="ARBA00023157"/>
    </source>
</evidence>
<dbReference type="SUPFAM" id="SSF49854">
    <property type="entry name" value="Spermadhesin, CUB domain"/>
    <property type="match status" value="2"/>
</dbReference>
<reference evidence="8" key="1">
    <citation type="submission" date="2019-08" db="EMBL/GenBank/DDBJ databases">
        <title>The improved chromosome-level genome for the pearl oyster Pinctada fucata martensii using PacBio sequencing and Hi-C.</title>
        <authorList>
            <person name="Zheng Z."/>
        </authorList>
    </citation>
    <scope>NUCLEOTIDE SEQUENCE</scope>
    <source>
        <strain evidence="8">ZZ-2019</strain>
        <tissue evidence="8">Adductor muscle</tissue>
    </source>
</reference>
<dbReference type="PANTHER" id="PTHR24251">
    <property type="entry name" value="OVOCHYMASE-RELATED"/>
    <property type="match status" value="1"/>
</dbReference>
<evidence type="ECO:0000256" key="4">
    <source>
        <dbReference type="SAM" id="Coils"/>
    </source>
</evidence>
<feature type="coiled-coil region" evidence="4">
    <location>
        <begin position="267"/>
        <end position="294"/>
    </location>
</feature>
<evidence type="ECO:0000313" key="8">
    <source>
        <dbReference type="EMBL" id="KAK3086388.1"/>
    </source>
</evidence>
<evidence type="ECO:0000256" key="3">
    <source>
        <dbReference type="PROSITE-ProRule" id="PRU00059"/>
    </source>
</evidence>
<dbReference type="InterPro" id="IPR000859">
    <property type="entry name" value="CUB_dom"/>
</dbReference>
<protein>
    <recommendedName>
        <fullName evidence="7">CUB domain-containing protein</fullName>
    </recommendedName>
</protein>
<evidence type="ECO:0000313" key="9">
    <source>
        <dbReference type="Proteomes" id="UP001186944"/>
    </source>
</evidence>
<dbReference type="FunFam" id="2.60.120.290:FF:000013">
    <property type="entry name" value="Membrane frizzled-related protein"/>
    <property type="match status" value="1"/>
</dbReference>
<name>A0AA88XPP5_PINIB</name>
<evidence type="ECO:0000256" key="1">
    <source>
        <dbReference type="ARBA" id="ARBA00022737"/>
    </source>
</evidence>
<keyword evidence="2" id="KW-1015">Disulfide bond</keyword>
<accession>A0AA88XPP5</accession>
<keyword evidence="9" id="KW-1185">Reference proteome</keyword>
<dbReference type="AlphaFoldDB" id="A0AA88XPP5"/>
<keyword evidence="1" id="KW-0677">Repeat</keyword>
<comment type="caution">
    <text evidence="8">The sequence shown here is derived from an EMBL/GenBank/DDBJ whole genome shotgun (WGS) entry which is preliminary data.</text>
</comment>
<comment type="caution">
    <text evidence="3">Lacks conserved residue(s) required for the propagation of feature annotation.</text>
</comment>
<keyword evidence="6" id="KW-0472">Membrane</keyword>
<dbReference type="InterPro" id="IPR002172">
    <property type="entry name" value="LDrepeatLR_classA_rpt"/>
</dbReference>
<feature type="domain" description="CUB" evidence="7">
    <location>
        <begin position="13"/>
        <end position="135"/>
    </location>
</feature>
<proteinExistence type="predicted"/>
<dbReference type="InterPro" id="IPR035914">
    <property type="entry name" value="Sperma_CUB_dom_sf"/>
</dbReference>
<dbReference type="CDD" id="cd00112">
    <property type="entry name" value="LDLa"/>
    <property type="match status" value="1"/>
</dbReference>
<keyword evidence="6" id="KW-1133">Transmembrane helix</keyword>